<dbReference type="InterPro" id="IPR041339">
    <property type="entry name" value="Ig-like_bac"/>
</dbReference>
<proteinExistence type="predicted"/>
<dbReference type="InterPro" id="IPR001343">
    <property type="entry name" value="Hemolysn_Ca-bd"/>
</dbReference>
<dbReference type="Proteomes" id="UP000005336">
    <property type="component" value="Unassembled WGS sequence"/>
</dbReference>
<name>G4CLQ9_9NEIS</name>
<reference evidence="2 3" key="1">
    <citation type="submission" date="2011-06" db="EMBL/GenBank/DDBJ databases">
        <authorList>
            <person name="Muzny D."/>
            <person name="Qin X."/>
            <person name="Deng J."/>
            <person name="Jiang H."/>
            <person name="Liu Y."/>
            <person name="Qu J."/>
            <person name="Song X.-Z."/>
            <person name="Zhang L."/>
            <person name="Thornton R."/>
            <person name="Coyle M."/>
            <person name="Francisco L."/>
            <person name="Jackson L."/>
            <person name="Javaid M."/>
            <person name="Korchina V."/>
            <person name="Kovar C."/>
            <person name="Mata R."/>
            <person name="Mathew T."/>
            <person name="Ngo R."/>
            <person name="Nguyen L."/>
            <person name="Nguyen N."/>
            <person name="Okwuonu G."/>
            <person name="Ongeri F."/>
            <person name="Pham C."/>
            <person name="Simmons D."/>
            <person name="Wilczek-Boney K."/>
            <person name="Hale W."/>
            <person name="Jakkamsetti A."/>
            <person name="Pham P."/>
            <person name="Ruth R."/>
            <person name="San Lucas F."/>
            <person name="Warren J."/>
            <person name="Zhang J."/>
            <person name="Zhao Z."/>
            <person name="Zhou C."/>
            <person name="Zhu D."/>
            <person name="Lee S."/>
            <person name="Bess C."/>
            <person name="Blankenburg K."/>
            <person name="Forbes L."/>
            <person name="Fu Q."/>
            <person name="Gubbala S."/>
            <person name="Hirani K."/>
            <person name="Jayaseelan J.C."/>
            <person name="Lara F."/>
            <person name="Munidasa M."/>
            <person name="Palculict T."/>
            <person name="Patil S."/>
            <person name="Pu L.-L."/>
            <person name="Saada N."/>
            <person name="Tang L."/>
            <person name="Weissenberger G."/>
            <person name="Zhu Y."/>
            <person name="Hemphill L."/>
            <person name="Shang Y."/>
            <person name="Youmans B."/>
            <person name="Ayvaz T."/>
            <person name="Ross M."/>
            <person name="Santibanez J."/>
            <person name="Aqrawi P."/>
            <person name="Gross S."/>
            <person name="Joshi V."/>
            <person name="Fowler G."/>
            <person name="Nazareth L."/>
            <person name="Reid J."/>
            <person name="Worley K."/>
            <person name="Petrosino J."/>
            <person name="Highlander S."/>
            <person name="Gibbs R."/>
        </authorList>
    </citation>
    <scope>NUCLEOTIDE SEQUENCE [LARGE SCALE GENOMIC DNA]</scope>
    <source>
        <strain evidence="2 3">9715</strain>
    </source>
</reference>
<keyword evidence="3" id="KW-1185">Reference proteome</keyword>
<dbReference type="HOGENOM" id="CLU_337028_0_0_4"/>
<accession>G4CLQ9</accession>
<dbReference type="GO" id="GO:0005509">
    <property type="term" value="F:calcium ion binding"/>
    <property type="evidence" value="ECO:0007669"/>
    <property type="project" value="InterPro"/>
</dbReference>
<dbReference type="STRING" id="1030841.HMPREF9370_0018"/>
<evidence type="ECO:0000313" key="2">
    <source>
        <dbReference type="EMBL" id="EGZ51370.1"/>
    </source>
</evidence>
<dbReference type="Gene3D" id="2.60.40.1200">
    <property type="match status" value="1"/>
</dbReference>
<sequence length="845" mass="91602">MPIPISEAATIHILRRMHMDNIEFQHNPPQAAKRKPATWFDDGDELLRYVFPSTAPSGGYVHQGNLLTNAINKVDGKDVGGITVTDFTFNGKIYKAGEFITDKGDGRVNNFTLNRDGSYVLELATQDYGRSEIVYTVSNGKESVKSTLYMFADQDFVDTGTLFDKGEWVDANTAKVTGNVLENTQNQSENALKIDGFVINGMKYKVGETAAIYGIGTFKMNADGSYELSVEGQRINSHKMPAVSYTVSNGEEAEDSLLYINLDLSKIPPAPYAEANDKANAHVDLNTTKILSGRIDSGNVLDNYEGDDKPYISGFRINNAYYATGQTVKVDNLGEFTMNRDGSFTINASDVADANSRIPSVAYTVTNGYGASSSQIHFQIDKNAPVDADENITSAEKSVTGNVLENAHFTVTEFTVNGTSHKAGETVQIEGVGSFTLNADGAYVLNAATESRVKLPAIEYTVSNGFKTDKSSLQITLQGSTPPDPAQAELIDGDENETFTDIIRGNVLDNASSTLNGEDVGLLSITGFTIDGMRYKAGDTVQFDTGKFTLNANGYYKFDANMSFTNFQAPEIVYTVSNGAKTDTSGLKFSYDWSHLEPNGPPAQQFEFVISAGDNRNGEGVEFNGSMLKSDLMIGDNYKSASATDDKLVAGEGFVRAANDILIGDRINIDHLEWEPFAGGDKIKGSSYDDTLKGLTDYLEAIRPSGNDFAASHQKYQYVRENYLDLLDTNPEGGNDTLIGGHLDDIIIGNAGNDTLTGNAGKDTFVFTINSNSGHDVITDFTKGFDTIKFSDLTDQSQLNWHADTGVLSFTGVQDGQAYENSITIQHASQDLKLEDIIAAAPVMA</sequence>
<organism evidence="2 3">
    <name type="scientific">Neisseria wadsworthii 9715</name>
    <dbReference type="NCBI Taxonomy" id="1030841"/>
    <lineage>
        <taxon>Bacteria</taxon>
        <taxon>Pseudomonadati</taxon>
        <taxon>Pseudomonadota</taxon>
        <taxon>Betaproteobacteria</taxon>
        <taxon>Neisseriales</taxon>
        <taxon>Neisseriaceae</taxon>
        <taxon>Neisseria</taxon>
    </lineage>
</organism>
<dbReference type="InterPro" id="IPR011049">
    <property type="entry name" value="Serralysin-like_metalloprot_C"/>
</dbReference>
<dbReference type="Pfam" id="PF00353">
    <property type="entry name" value="HemolysinCabind"/>
    <property type="match status" value="2"/>
</dbReference>
<dbReference type="Pfam" id="PF18200">
    <property type="entry name" value="Big_11"/>
    <property type="match status" value="1"/>
</dbReference>
<protein>
    <recommendedName>
        <fullName evidence="1">Cell-surface Ig-like bacterial domain-containing protein</fullName>
    </recommendedName>
</protein>
<dbReference type="AlphaFoldDB" id="G4CLQ9"/>
<evidence type="ECO:0000313" key="3">
    <source>
        <dbReference type="Proteomes" id="UP000005336"/>
    </source>
</evidence>
<comment type="caution">
    <text evidence="2">The sequence shown here is derived from an EMBL/GenBank/DDBJ whole genome shotgun (WGS) entry which is preliminary data.</text>
</comment>
<dbReference type="Gene3D" id="2.150.10.10">
    <property type="entry name" value="Serralysin-like metalloprotease, C-terminal"/>
    <property type="match status" value="1"/>
</dbReference>
<dbReference type="EMBL" id="AGAZ01000001">
    <property type="protein sequence ID" value="EGZ51370.1"/>
    <property type="molecule type" value="Genomic_DNA"/>
</dbReference>
<gene>
    <name evidence="2" type="ORF">HMPREF9370_0018</name>
</gene>
<dbReference type="SUPFAM" id="SSF51120">
    <property type="entry name" value="beta-Roll"/>
    <property type="match status" value="1"/>
</dbReference>
<dbReference type="PATRIC" id="fig|1030841.3.peg.19"/>
<feature type="domain" description="Cell-surface Ig-like bacterial" evidence="1">
    <location>
        <begin position="405"/>
        <end position="459"/>
    </location>
</feature>
<evidence type="ECO:0000259" key="1">
    <source>
        <dbReference type="Pfam" id="PF18200"/>
    </source>
</evidence>